<sequence length="528" mass="59204">MSPTHISVEAIQENVRALFGVESSNYNYDSDRFMRDMSIVMRQKLNSFPVLNDARLHELSSSSKGLPVRFMCLIRSDFNGDTRIFSYSKKDRADDKPRCALFGAHGADMARNGPCAVGTDFLGDDLEAQLMVYRRCYSVAMLPGMTDWYFREKYGPNASHADFVQVAQTRFCAGFYDGASHGFASSTAYEIYGILTNPLKEGTTHFGFPQIDVIAYIPIMTDIGLRHTVSKPSIIGKYVTSLVSFFKDFVGPKSNALLLICALCSSRSVTPRSGCTRTCSLPLNITNVKESKPIIEAIKFLMPRVSVLKATDLLNFDFSSYQHRSASAENPIAPLQLAPGTVLIIDETDAPKGIIKNARARRNFVVLRNLIYQQELIYRQRLGFKNSIMDVTIIVLSRQRSHISPTPFCFEKGNCSMNSNNYAEYLEAQSKNVGSFADMRNHLQVSRCLAPRIPLSPLFRRLASAFFTRLTAVNKETNVGMLYYHICLSRIWAALQNAEEVEKKHFTLAYHILSHHPIKMVGGTASFS</sequence>
<dbReference type="InterPro" id="IPR019140">
    <property type="entry name" value="MCM_complex-bd"/>
</dbReference>
<comment type="caution">
    <text evidence="5">The sequence shown here is derived from an EMBL/GenBank/DDBJ whole genome shotgun (WGS) entry which is preliminary data.</text>
</comment>
<proteinExistence type="inferred from homology"/>
<dbReference type="GO" id="GO:0003682">
    <property type="term" value="F:chromatin binding"/>
    <property type="evidence" value="ECO:0007669"/>
    <property type="project" value="TreeGrafter"/>
</dbReference>
<dbReference type="PANTHER" id="PTHR13489">
    <property type="entry name" value="MINI-CHROMOSOME MAINTENANCE COMPLEX-BINDING PROTEIN"/>
    <property type="match status" value="1"/>
</dbReference>
<reference evidence="5 6" key="2">
    <citation type="journal article" date="2019" name="G3 (Bethesda)">
        <title>Hybrid Assembly of the Genome of the Entomopathogenic Nematode Steinernema carpocapsae Identifies the X-Chromosome.</title>
        <authorList>
            <person name="Serra L."/>
            <person name="Macchietto M."/>
            <person name="Macias-Munoz A."/>
            <person name="McGill C.J."/>
            <person name="Rodriguez I.M."/>
            <person name="Rodriguez B."/>
            <person name="Murad R."/>
            <person name="Mortazavi A."/>
        </authorList>
    </citation>
    <scope>NUCLEOTIDE SEQUENCE [LARGE SCALE GENOMIC DNA]</scope>
    <source>
        <strain evidence="5 6">ALL</strain>
    </source>
</reference>
<gene>
    <name evidence="5" type="ORF">L596_027496</name>
</gene>
<dbReference type="GO" id="GO:0006261">
    <property type="term" value="P:DNA-templated DNA replication"/>
    <property type="evidence" value="ECO:0007669"/>
    <property type="project" value="TreeGrafter"/>
</dbReference>
<keyword evidence="6" id="KW-1185">Reference proteome</keyword>
<dbReference type="Proteomes" id="UP000298663">
    <property type="component" value="Unassembled WGS sequence"/>
</dbReference>
<dbReference type="GO" id="GO:0005634">
    <property type="term" value="C:nucleus"/>
    <property type="evidence" value="ECO:0007669"/>
    <property type="project" value="UniProtKB-SubCell"/>
</dbReference>
<evidence type="ECO:0000313" key="6">
    <source>
        <dbReference type="Proteomes" id="UP000298663"/>
    </source>
</evidence>
<evidence type="ECO:0000256" key="3">
    <source>
        <dbReference type="ARBA" id="ARBA00015405"/>
    </source>
</evidence>
<dbReference type="AlphaFoldDB" id="A0A4U5LVN8"/>
<evidence type="ECO:0000256" key="2">
    <source>
        <dbReference type="ARBA" id="ARBA00007925"/>
    </source>
</evidence>
<evidence type="ECO:0000313" key="5">
    <source>
        <dbReference type="EMBL" id="TKR60212.1"/>
    </source>
</evidence>
<evidence type="ECO:0000256" key="1">
    <source>
        <dbReference type="ARBA" id="ARBA00004123"/>
    </source>
</evidence>
<name>A0A4U5LVN8_STECR</name>
<evidence type="ECO:0000256" key="4">
    <source>
        <dbReference type="ARBA" id="ARBA00023242"/>
    </source>
</evidence>
<dbReference type="OrthoDB" id="329666at2759"/>
<organism evidence="5 6">
    <name type="scientific">Steinernema carpocapsae</name>
    <name type="common">Entomopathogenic nematode</name>
    <dbReference type="NCBI Taxonomy" id="34508"/>
    <lineage>
        <taxon>Eukaryota</taxon>
        <taxon>Metazoa</taxon>
        <taxon>Ecdysozoa</taxon>
        <taxon>Nematoda</taxon>
        <taxon>Chromadorea</taxon>
        <taxon>Rhabditida</taxon>
        <taxon>Tylenchina</taxon>
        <taxon>Panagrolaimomorpha</taxon>
        <taxon>Strongyloidoidea</taxon>
        <taxon>Steinernematidae</taxon>
        <taxon>Steinernema</taxon>
    </lineage>
</organism>
<keyword evidence="4" id="KW-0539">Nucleus</keyword>
<protein>
    <recommendedName>
        <fullName evidence="3">Mini-chromosome maintenance complex-binding protein</fullName>
    </recommendedName>
</protein>
<accession>A0A4U5LVN8</accession>
<comment type="similarity">
    <text evidence="2">Belongs to the MCMBP family.</text>
</comment>
<reference evidence="5 6" key="1">
    <citation type="journal article" date="2015" name="Genome Biol.">
        <title>Comparative genomics of Steinernema reveals deeply conserved gene regulatory networks.</title>
        <authorList>
            <person name="Dillman A.R."/>
            <person name="Macchietto M."/>
            <person name="Porter C.F."/>
            <person name="Rogers A."/>
            <person name="Williams B."/>
            <person name="Antoshechkin I."/>
            <person name="Lee M.M."/>
            <person name="Goodwin Z."/>
            <person name="Lu X."/>
            <person name="Lewis E.E."/>
            <person name="Goodrich-Blair H."/>
            <person name="Stock S.P."/>
            <person name="Adams B.J."/>
            <person name="Sternberg P.W."/>
            <person name="Mortazavi A."/>
        </authorList>
    </citation>
    <scope>NUCLEOTIDE SEQUENCE [LARGE SCALE GENOMIC DNA]</scope>
    <source>
        <strain evidence="5 6">ALL</strain>
    </source>
</reference>
<comment type="subcellular location">
    <subcellularLocation>
        <location evidence="1">Nucleus</location>
    </subcellularLocation>
</comment>
<dbReference type="PANTHER" id="PTHR13489:SF0">
    <property type="entry name" value="MINI-CHROMOSOME MAINTENANCE COMPLEX-BINDING PROTEIN"/>
    <property type="match status" value="1"/>
</dbReference>
<dbReference type="Pfam" id="PF09739">
    <property type="entry name" value="MCM_bind"/>
    <property type="match status" value="1"/>
</dbReference>
<dbReference type="EMBL" id="AZBU02000011">
    <property type="protein sequence ID" value="TKR60212.1"/>
    <property type="molecule type" value="Genomic_DNA"/>
</dbReference>
<dbReference type="STRING" id="34508.A0A4U5LVN8"/>